<reference evidence="1" key="1">
    <citation type="submission" date="2014-09" db="EMBL/GenBank/DDBJ databases">
        <authorList>
            <person name="Magalhaes I.L.F."/>
            <person name="Oliveira U."/>
            <person name="Santos F.R."/>
            <person name="Vidigal T.H.D.A."/>
            <person name="Brescovit A.D."/>
            <person name="Santos A.J."/>
        </authorList>
    </citation>
    <scope>NUCLEOTIDE SEQUENCE</scope>
    <source>
        <tissue evidence="1">Shoot tissue taken approximately 20 cm above the soil surface</tissue>
    </source>
</reference>
<sequence length="13" mass="1468">MSRKGSAVLENEF</sequence>
<proteinExistence type="predicted"/>
<name>A0A0A8YLP6_ARUDO</name>
<reference evidence="1" key="2">
    <citation type="journal article" date="2015" name="Data Brief">
        <title>Shoot transcriptome of the giant reed, Arundo donax.</title>
        <authorList>
            <person name="Barrero R.A."/>
            <person name="Guerrero F.D."/>
            <person name="Moolhuijzen P."/>
            <person name="Goolsby J.A."/>
            <person name="Tidwell J."/>
            <person name="Bellgard S.E."/>
            <person name="Bellgard M.I."/>
        </authorList>
    </citation>
    <scope>NUCLEOTIDE SEQUENCE</scope>
    <source>
        <tissue evidence="1">Shoot tissue taken approximately 20 cm above the soil surface</tissue>
    </source>
</reference>
<organism evidence="1">
    <name type="scientific">Arundo donax</name>
    <name type="common">Giant reed</name>
    <name type="synonym">Donax arundinaceus</name>
    <dbReference type="NCBI Taxonomy" id="35708"/>
    <lineage>
        <taxon>Eukaryota</taxon>
        <taxon>Viridiplantae</taxon>
        <taxon>Streptophyta</taxon>
        <taxon>Embryophyta</taxon>
        <taxon>Tracheophyta</taxon>
        <taxon>Spermatophyta</taxon>
        <taxon>Magnoliopsida</taxon>
        <taxon>Liliopsida</taxon>
        <taxon>Poales</taxon>
        <taxon>Poaceae</taxon>
        <taxon>PACMAD clade</taxon>
        <taxon>Arundinoideae</taxon>
        <taxon>Arundineae</taxon>
        <taxon>Arundo</taxon>
    </lineage>
</organism>
<evidence type="ECO:0000313" key="1">
    <source>
        <dbReference type="EMBL" id="JAD26533.1"/>
    </source>
</evidence>
<protein>
    <submittedName>
        <fullName evidence="1">Uncharacterized protein</fullName>
    </submittedName>
</protein>
<dbReference type="EMBL" id="GBRH01271362">
    <property type="protein sequence ID" value="JAD26533.1"/>
    <property type="molecule type" value="Transcribed_RNA"/>
</dbReference>
<accession>A0A0A8YLP6</accession>